<organism evidence="1 2">
    <name type="scientific">Parelaphostrongylus tenuis</name>
    <name type="common">Meningeal worm</name>
    <dbReference type="NCBI Taxonomy" id="148309"/>
    <lineage>
        <taxon>Eukaryota</taxon>
        <taxon>Metazoa</taxon>
        <taxon>Ecdysozoa</taxon>
        <taxon>Nematoda</taxon>
        <taxon>Chromadorea</taxon>
        <taxon>Rhabditida</taxon>
        <taxon>Rhabditina</taxon>
        <taxon>Rhabditomorpha</taxon>
        <taxon>Strongyloidea</taxon>
        <taxon>Metastrongylidae</taxon>
        <taxon>Parelaphostrongylus</taxon>
    </lineage>
</organism>
<comment type="caution">
    <text evidence="1">The sequence shown here is derived from an EMBL/GenBank/DDBJ whole genome shotgun (WGS) entry which is preliminary data.</text>
</comment>
<reference evidence="1" key="1">
    <citation type="submission" date="2021-06" db="EMBL/GenBank/DDBJ databases">
        <title>Parelaphostrongylus tenuis whole genome reference sequence.</title>
        <authorList>
            <person name="Garwood T.J."/>
            <person name="Larsen P.A."/>
            <person name="Fountain-Jones N.M."/>
            <person name="Garbe J.R."/>
            <person name="Macchietto M.G."/>
            <person name="Kania S.A."/>
            <person name="Gerhold R.W."/>
            <person name="Richards J.E."/>
            <person name="Wolf T.M."/>
        </authorList>
    </citation>
    <scope>NUCLEOTIDE SEQUENCE</scope>
    <source>
        <strain evidence="1">MNPRO001-30</strain>
        <tissue evidence="1">Meninges</tissue>
    </source>
</reference>
<sequence>MADRNVVPPKTSTAMWLSVAVTHSHLYATVGCCVETLIDLSMVNDSMRYRQTDGEDCCT</sequence>
<dbReference type="AlphaFoldDB" id="A0AAD5N483"/>
<dbReference type="EMBL" id="JAHQIW010003759">
    <property type="protein sequence ID" value="KAJ1360016.1"/>
    <property type="molecule type" value="Genomic_DNA"/>
</dbReference>
<dbReference type="PROSITE" id="PS51257">
    <property type="entry name" value="PROKAR_LIPOPROTEIN"/>
    <property type="match status" value="1"/>
</dbReference>
<dbReference type="Proteomes" id="UP001196413">
    <property type="component" value="Unassembled WGS sequence"/>
</dbReference>
<evidence type="ECO:0000313" key="1">
    <source>
        <dbReference type="EMBL" id="KAJ1360016.1"/>
    </source>
</evidence>
<keyword evidence="2" id="KW-1185">Reference proteome</keyword>
<accession>A0AAD5N483</accession>
<name>A0AAD5N483_PARTN</name>
<protein>
    <submittedName>
        <fullName evidence="1">Uncharacterized protein</fullName>
    </submittedName>
</protein>
<evidence type="ECO:0000313" key="2">
    <source>
        <dbReference type="Proteomes" id="UP001196413"/>
    </source>
</evidence>
<gene>
    <name evidence="1" type="ORF">KIN20_018877</name>
</gene>
<proteinExistence type="predicted"/>